<proteinExistence type="predicted"/>
<dbReference type="InterPro" id="IPR016024">
    <property type="entry name" value="ARM-type_fold"/>
</dbReference>
<dbReference type="PANTHER" id="PTHR17695">
    <property type="entry name" value="SMALL SUBUNIT PROCESSOME COMPONENT 20 HOMOLOG"/>
    <property type="match status" value="1"/>
</dbReference>
<dbReference type="Pfam" id="PF07539">
    <property type="entry name" value="UTP20_N"/>
    <property type="match status" value="1"/>
</dbReference>
<feature type="domain" description="U3 small nucleolar RNA-associated protein 20" evidence="2">
    <location>
        <begin position="687"/>
        <end position="905"/>
    </location>
</feature>
<dbReference type="WBParaSite" id="MBELARI_LOCUS15280">
    <property type="protein sequence ID" value="MBELARI_LOCUS15280"/>
    <property type="gene ID" value="MBELARI_LOCUS15280"/>
</dbReference>
<dbReference type="InterPro" id="IPR011430">
    <property type="entry name" value="UTP20_N"/>
</dbReference>
<dbReference type="InterPro" id="IPR046523">
    <property type="entry name" value="UTP20_dom"/>
</dbReference>
<dbReference type="InterPro" id="IPR052575">
    <property type="entry name" value="SSU_processome_comp_20"/>
</dbReference>
<evidence type="ECO:0000259" key="1">
    <source>
        <dbReference type="Pfam" id="PF07539"/>
    </source>
</evidence>
<dbReference type="Pfam" id="PF23099">
    <property type="entry name" value="UTP20_C"/>
    <property type="match status" value="1"/>
</dbReference>
<evidence type="ECO:0000313" key="5">
    <source>
        <dbReference type="WBParaSite" id="MBELARI_LOCUS15280"/>
    </source>
</evidence>
<dbReference type="Proteomes" id="UP000887575">
    <property type="component" value="Unassembled WGS sequence"/>
</dbReference>
<dbReference type="Pfam" id="PF20416">
    <property type="entry name" value="UTP20"/>
    <property type="match status" value="1"/>
</dbReference>
<organism evidence="4 5">
    <name type="scientific">Mesorhabditis belari</name>
    <dbReference type="NCBI Taxonomy" id="2138241"/>
    <lineage>
        <taxon>Eukaryota</taxon>
        <taxon>Metazoa</taxon>
        <taxon>Ecdysozoa</taxon>
        <taxon>Nematoda</taxon>
        <taxon>Chromadorea</taxon>
        <taxon>Rhabditida</taxon>
        <taxon>Rhabditina</taxon>
        <taxon>Rhabditomorpha</taxon>
        <taxon>Rhabditoidea</taxon>
        <taxon>Rhabditidae</taxon>
        <taxon>Mesorhabditinae</taxon>
        <taxon>Mesorhabditis</taxon>
    </lineage>
</organism>
<accession>A0AAF3J4A1</accession>
<evidence type="ECO:0000313" key="4">
    <source>
        <dbReference type="Proteomes" id="UP000887575"/>
    </source>
</evidence>
<evidence type="ECO:0000259" key="2">
    <source>
        <dbReference type="Pfam" id="PF20416"/>
    </source>
</evidence>
<dbReference type="SUPFAM" id="SSF48371">
    <property type="entry name" value="ARM repeat"/>
    <property type="match status" value="2"/>
</dbReference>
<reference evidence="5" key="1">
    <citation type="submission" date="2024-02" db="UniProtKB">
        <authorList>
            <consortium name="WormBaseParasite"/>
        </authorList>
    </citation>
    <scope>IDENTIFICATION</scope>
</reference>
<feature type="domain" description="U3 small nucleolar RNA-associated protein 20 N-terminal" evidence="1">
    <location>
        <begin position="6"/>
        <end position="438"/>
    </location>
</feature>
<dbReference type="InterPro" id="IPR057525">
    <property type="entry name" value="UTP20_C"/>
</dbReference>
<protein>
    <submittedName>
        <fullName evidence="5">Small subunit processome component 20 homolog</fullName>
    </submittedName>
</protein>
<dbReference type="Gene3D" id="1.25.10.10">
    <property type="entry name" value="Leucine-rich Repeat Variant"/>
    <property type="match status" value="1"/>
</dbReference>
<keyword evidence="4" id="KW-1185">Reference proteome</keyword>
<dbReference type="GO" id="GO:0032040">
    <property type="term" value="C:small-subunit processome"/>
    <property type="evidence" value="ECO:0007669"/>
    <property type="project" value="TreeGrafter"/>
</dbReference>
<dbReference type="InterPro" id="IPR011989">
    <property type="entry name" value="ARM-like"/>
</dbReference>
<evidence type="ECO:0000259" key="3">
    <source>
        <dbReference type="Pfam" id="PF23099"/>
    </source>
</evidence>
<dbReference type="PANTHER" id="PTHR17695:SF11">
    <property type="entry name" value="SMALL SUBUNIT PROCESSOME COMPONENT 20 HOMOLOG"/>
    <property type="match status" value="1"/>
</dbReference>
<name>A0AAF3J4A1_9BILA</name>
<dbReference type="GO" id="GO:0030686">
    <property type="term" value="C:90S preribosome"/>
    <property type="evidence" value="ECO:0007669"/>
    <property type="project" value="TreeGrafter"/>
</dbReference>
<feature type="domain" description="U3 small nucleolar RNA-associated protein 20 C-terminal" evidence="3">
    <location>
        <begin position="1257"/>
        <end position="1559"/>
    </location>
</feature>
<sequence length="1584" mass="179925">MGKWTLETIENVLKGIAQRLSDKQRLLIYRLLISIMVILQRVAESTQEEQEIKMVKSLRRSIMERIRQFVLAFADCEWSAEQVKALWRWVILPHVEVVHRDERSLTVALSSVVGVIAAIAQMPKLFHLLCARLEVENLMTCPLKIMIDSLMWEKTVPRYMNMIRLGIVSMLEYADETPKLIADIEYLPVQRRDDVNYGTSLLVTQMDILLEYIISTLERPSNPAIIGENLKILNGISPFINSKEVAKRFAFCLLHLLERRVKGTKPESIANLLSTLSSIVENLDDPVEVYCKLPKFFAVFDNRTTREVLGNVCDKLGKNPKCTPIDVEILNCLTDLESWNAKRLDEPDFDRRANGYSRIAKIFQKANDPPNLHLLAALAQSNAHTISTIDDIALRAQASLNLRDLNDFIAKPIFNEKEVYYMIDHHLLPLIIRGFRQEQQNVRDEFIRDLNGLVSTFPQHGHLSQMSKAKNVEDPDRDFFENAVHIQIGRRRAGFKILSEQIDSGEVVMRPQILVAYFIPLLRHYMLNVTEKMSSVSDAALELLVSILKKTSWNAYIKIMDQYINQMAQDLESEKAYVRIVCAILDAFHFDATIAKQHEKRGRKQKEVPMEVDVQIVQEPNEGDDEEVNLESQPIDQNAEEEVSPEVVYEKVVKNLLPKLKAAINGKLNPKAKDVHKLAMDAGQKHYQEDDDIRRAPITLAAAKVLLHMPPIVIDHNLHGVIMKLVELLVARSDRVRETARKVMTQVVLELGPRYFPFIIREMEHVMQRGYQVHVLIFTTHLLIGVMRDQLKPGNLDSCLDVIMKLCCEDLFYGAAEEKEVEAIRAKVPEAKAKRTMDTVENVGRFIGIQSLRSVLAPLYEVIETKPTAKVIKSIGEVLRHMAIGIKDNAGISVDTSLVFSHQLLTENVAKMKNNVTNEKKSKGIIKPESCLIIPKEPRRIGEISKHSLKSRSHVFVEYALQILAFVLQNKKLDAGNLADIEKLDPFVSIMAECLALKYDKVNSLALRCVYRMLPYPLPTLHANTKSLCERLFVILADYSAMGNAGNRQTVLELNQLLFKTFDGLIKISSATLLDAKHVELLLNYVATDVLDSAKQATAFALLKTIIAKGIQHPMLIDIIKLLREQAVLSEFPHVQAQCRLVIAAFVGQHPQSRAPKAEIQWWLEQLEYEHEGGRLSASEMLNLFFGNFLPDILDEISLLALVKIGSRLVNDSLPKCRRFCALSIKTLLSNVSEASRNEAFTSCIDWLNSEQEGNYAVAAGIIVQLVNVEGERFRARGAEAITHLSKMLSKEDALETFAENTILSIIEALRTILQHSNLDSNVLLSTVNELLGILSPFCRCVQEMEDVRRAASELIGQSLAMIDAKALTDPSPFDVCDWMIFQMRATKLTDPTAQQAIKNLLSLSSAISDSEKWQNIVERTAKVCHFEIRKLPEQAIRRLFLFKFCAALAMKFKEDTEKLNYIVECFMPSVTREMLKKSTKNTDVLFDMATQVGDLIKGLVGEAEWANLLSKNTREITEKAEDRKISKKEKNVANVEQAITDRQKKYKKKAEAKKRKIDMWKPYRVGKRKRLEDLRAQLSDEDE</sequence>